<accession>A0A090DH37</accession>
<protein>
    <submittedName>
        <fullName evidence="2">Uncharacterized protein</fullName>
    </submittedName>
</protein>
<feature type="chain" id="PRO_5001854090" evidence="1">
    <location>
        <begin position="36"/>
        <end position="139"/>
    </location>
</feature>
<keyword evidence="3" id="KW-1185">Reference proteome</keyword>
<evidence type="ECO:0000256" key="1">
    <source>
        <dbReference type="SAM" id="SignalP"/>
    </source>
</evidence>
<name>A0A090DH37_MESPL</name>
<organism evidence="2 3">
    <name type="scientific">Mesorhizobium plurifarium</name>
    <dbReference type="NCBI Taxonomy" id="69974"/>
    <lineage>
        <taxon>Bacteria</taxon>
        <taxon>Pseudomonadati</taxon>
        <taxon>Pseudomonadota</taxon>
        <taxon>Alphaproteobacteria</taxon>
        <taxon>Hyphomicrobiales</taxon>
        <taxon>Phyllobacteriaceae</taxon>
        <taxon>Mesorhizobium</taxon>
    </lineage>
</organism>
<evidence type="ECO:0000313" key="3">
    <source>
        <dbReference type="Proteomes" id="UP000045285"/>
    </source>
</evidence>
<gene>
    <name evidence="2" type="ORF">MPL3356_130076</name>
</gene>
<reference evidence="3" key="1">
    <citation type="submission" date="2014-08" db="EMBL/GenBank/DDBJ databases">
        <authorList>
            <person name="Moulin L."/>
        </authorList>
    </citation>
    <scope>NUCLEOTIDE SEQUENCE [LARGE SCALE GENOMIC DNA]</scope>
</reference>
<keyword evidence="1" id="KW-0732">Signal</keyword>
<feature type="signal peptide" evidence="1">
    <location>
        <begin position="1"/>
        <end position="35"/>
    </location>
</feature>
<evidence type="ECO:0000313" key="2">
    <source>
        <dbReference type="EMBL" id="CDX12966.1"/>
    </source>
</evidence>
<dbReference type="AlphaFoldDB" id="A0A090DH37"/>
<sequence>MVLAFQKGDFMTVSKAMAVAALVAATTLGASVARADDMLGSYVARISDRDHRASDGYPLSSAAQMVRQDRANWHKFHRRDGDDQGDPWFRRDGSRAGLQRMLERGGAMSSATRRAIVNGEPLIEVDVYPDSVRVSIIED</sequence>
<dbReference type="STRING" id="69974.MPLDJ20_80105"/>
<dbReference type="EMBL" id="CCMZ01000005">
    <property type="protein sequence ID" value="CDX12966.1"/>
    <property type="molecule type" value="Genomic_DNA"/>
</dbReference>
<dbReference type="Proteomes" id="UP000045285">
    <property type="component" value="Unassembled WGS sequence"/>
</dbReference>
<proteinExistence type="predicted"/>